<keyword evidence="2" id="KW-1185">Reference proteome</keyword>
<accession>W7B2Y1</accession>
<name>W7B2Y1_9LIST</name>
<proteinExistence type="predicted"/>
<dbReference type="PANTHER" id="PTHR32329:SF4">
    <property type="entry name" value="ACTIVATOR OF 2-HYDROXYACYL-COA DEHYDRATASE"/>
    <property type="match status" value="1"/>
</dbReference>
<evidence type="ECO:0000313" key="1">
    <source>
        <dbReference type="EMBL" id="EUJ21599.1"/>
    </source>
</evidence>
<dbReference type="PANTHER" id="PTHR32329">
    <property type="entry name" value="BIFUNCTIONAL PROTEIN [INCLUDES 2-HYDROXYACYL-COA DEHYDRATASE (N-TER) AND ITS ACTIVATOR DOMAIN (C_TERM)-RELATED"/>
    <property type="match status" value="1"/>
</dbReference>
<dbReference type="InterPro" id="IPR043129">
    <property type="entry name" value="ATPase_NBD"/>
</dbReference>
<gene>
    <name evidence="1" type="ORF">MAQA_02747</name>
</gene>
<protein>
    <submittedName>
        <fullName evidence="1">BadF/BadG/BcrA/BcrD ATPase family protein</fullName>
    </submittedName>
</protein>
<dbReference type="Gene3D" id="3.30.420.40">
    <property type="match status" value="1"/>
</dbReference>
<dbReference type="EMBL" id="AOCG01000002">
    <property type="protein sequence ID" value="EUJ21599.1"/>
    <property type="molecule type" value="Genomic_DNA"/>
</dbReference>
<sequence length="91" mass="10574">MKKMTIHVGLDVGSTTAKAVALNEKGEILFQTYRRHYSDIKKVTLEIMEDLRKKSRCRANDVSNYWVFWTCDFKILGCTFCSGSYCLYRSC</sequence>
<reference evidence="1 2" key="1">
    <citation type="journal article" date="2014" name="Int. J. Syst. Evol. Microbiol.">
        <title>Listeria floridensis sp. nov., Listeria aquatica sp. nov., Listeria cornellensis sp. nov., Listeria riparia sp. nov. and Listeria grandensis sp. nov., from agricultural and natural environments.</title>
        <authorList>
            <person name="den Bakker H.C."/>
            <person name="Warchocki S."/>
            <person name="Wright E.M."/>
            <person name="Allred A.F."/>
            <person name="Ahlstrom C."/>
            <person name="Manuel C.S."/>
            <person name="Stasiewicz M.J."/>
            <person name="Burrell A."/>
            <person name="Roof S."/>
            <person name="Strawn L."/>
            <person name="Fortes E.D."/>
            <person name="Nightingale K.K."/>
            <person name="Kephart D."/>
            <person name="Wiedmann M."/>
        </authorList>
    </citation>
    <scope>NUCLEOTIDE SEQUENCE [LARGE SCALE GENOMIC DNA]</scope>
    <source>
        <strain evidence="1 2">FSL S10-1188</strain>
    </source>
</reference>
<dbReference type="AlphaFoldDB" id="W7B2Y1"/>
<dbReference type="Proteomes" id="UP000019246">
    <property type="component" value="Unassembled WGS sequence"/>
</dbReference>
<dbReference type="STRING" id="1265818.MAQA_02747"/>
<dbReference type="SUPFAM" id="SSF53067">
    <property type="entry name" value="Actin-like ATPase domain"/>
    <property type="match status" value="1"/>
</dbReference>
<comment type="caution">
    <text evidence="1">The sequence shown here is derived from an EMBL/GenBank/DDBJ whole genome shotgun (WGS) entry which is preliminary data.</text>
</comment>
<dbReference type="InterPro" id="IPR051805">
    <property type="entry name" value="Dehydratase_Activator_Redct"/>
</dbReference>
<evidence type="ECO:0000313" key="2">
    <source>
        <dbReference type="Proteomes" id="UP000019246"/>
    </source>
</evidence>
<organism evidence="1 2">
    <name type="scientific">Listeria aquatica FSL S10-1188</name>
    <dbReference type="NCBI Taxonomy" id="1265818"/>
    <lineage>
        <taxon>Bacteria</taxon>
        <taxon>Bacillati</taxon>
        <taxon>Bacillota</taxon>
        <taxon>Bacilli</taxon>
        <taxon>Bacillales</taxon>
        <taxon>Listeriaceae</taxon>
        <taxon>Listeria</taxon>
    </lineage>
</organism>